<dbReference type="InParanoid" id="K1X1Z0"/>
<accession>K1X1Z0</accession>
<comment type="cofactor">
    <cofactor evidence="1 6">
        <name>FAD</name>
        <dbReference type="ChEBI" id="CHEBI:57692"/>
    </cofactor>
</comment>
<protein>
    <submittedName>
        <fullName evidence="8">D-amino acid oxidase</fullName>
    </submittedName>
</protein>
<evidence type="ECO:0000256" key="6">
    <source>
        <dbReference type="PIRSR" id="PIRSR000189-1"/>
    </source>
</evidence>
<dbReference type="STRING" id="1072389.K1X1Z0"/>
<proteinExistence type="inferred from homology"/>
<keyword evidence="3" id="KW-0285">Flavoprotein</keyword>
<dbReference type="EMBL" id="JH921431">
    <property type="protein sequence ID" value="EKD19206.1"/>
    <property type="molecule type" value="Genomic_DNA"/>
</dbReference>
<dbReference type="InterPro" id="IPR006076">
    <property type="entry name" value="FAD-dep_OxRdtase"/>
</dbReference>
<dbReference type="KEGG" id="mbe:MBM_02443"/>
<evidence type="ECO:0000313" key="8">
    <source>
        <dbReference type="EMBL" id="EKD19206.1"/>
    </source>
</evidence>
<dbReference type="PANTHER" id="PTHR11530:SF16">
    <property type="entry name" value="D-AMINO ACID OXIDASE (AFU_ORTHOLOGUE AFUA_5G11290)"/>
    <property type="match status" value="1"/>
</dbReference>
<evidence type="ECO:0000259" key="7">
    <source>
        <dbReference type="Pfam" id="PF01266"/>
    </source>
</evidence>
<name>K1X1Z0_MARBU</name>
<comment type="similarity">
    <text evidence="2">Belongs to the DAMOX/DASOX family.</text>
</comment>
<evidence type="ECO:0000256" key="1">
    <source>
        <dbReference type="ARBA" id="ARBA00001974"/>
    </source>
</evidence>
<keyword evidence="4 6" id="KW-0274">FAD</keyword>
<dbReference type="Proteomes" id="UP000006753">
    <property type="component" value="Unassembled WGS sequence"/>
</dbReference>
<dbReference type="OMA" id="DLWELQP"/>
<gene>
    <name evidence="8" type="ORF">MBM_02443</name>
</gene>
<dbReference type="GO" id="GO:0005737">
    <property type="term" value="C:cytoplasm"/>
    <property type="evidence" value="ECO:0007669"/>
    <property type="project" value="TreeGrafter"/>
</dbReference>
<keyword evidence="9" id="KW-1185">Reference proteome</keyword>
<dbReference type="SUPFAM" id="SSF54373">
    <property type="entry name" value="FAD-linked reductases, C-terminal domain"/>
    <property type="match status" value="1"/>
</dbReference>
<dbReference type="HOGENOM" id="CLU_034311_1_0_1"/>
<feature type="binding site" evidence="6">
    <location>
        <position position="307"/>
    </location>
    <ligand>
        <name>D-dopa</name>
        <dbReference type="ChEBI" id="CHEBI:149689"/>
    </ligand>
</feature>
<evidence type="ECO:0000256" key="3">
    <source>
        <dbReference type="ARBA" id="ARBA00022630"/>
    </source>
</evidence>
<evidence type="ECO:0000256" key="2">
    <source>
        <dbReference type="ARBA" id="ARBA00006730"/>
    </source>
</evidence>
<dbReference type="Pfam" id="PF01266">
    <property type="entry name" value="DAO"/>
    <property type="match status" value="1"/>
</dbReference>
<feature type="binding site" evidence="6">
    <location>
        <position position="197"/>
    </location>
    <ligand>
        <name>FAD</name>
        <dbReference type="ChEBI" id="CHEBI:57692"/>
    </ligand>
</feature>
<dbReference type="AlphaFoldDB" id="K1X1Z0"/>
<feature type="domain" description="FAD dependent oxidoreductase" evidence="7">
    <location>
        <begin position="4"/>
        <end position="345"/>
    </location>
</feature>
<dbReference type="GeneID" id="18758378"/>
<dbReference type="Gene3D" id="3.30.9.10">
    <property type="entry name" value="D-Amino Acid Oxidase, subunit A, domain 2"/>
    <property type="match status" value="1"/>
</dbReference>
<dbReference type="Gene3D" id="3.40.50.720">
    <property type="entry name" value="NAD(P)-binding Rossmann-like Domain"/>
    <property type="match status" value="1"/>
</dbReference>
<dbReference type="OrthoDB" id="409956at2759"/>
<dbReference type="SUPFAM" id="SSF51971">
    <property type="entry name" value="Nucleotide-binding domain"/>
    <property type="match status" value="1"/>
</dbReference>
<evidence type="ECO:0000313" key="9">
    <source>
        <dbReference type="Proteomes" id="UP000006753"/>
    </source>
</evidence>
<sequence length="361" mass="39261">MSNIVVIGAGVSGLTTALLLSRNPNYRVTVVAKHMPGDYDVEFTSPWAGANYMPHAHRFANEAEKKYEQNTWPELKRLAEDVPESGIHFQDIVVYERNKDAGSASGKHFRALARPDSWFNTVAPNFRVLSSAELPRTVDSGIGFTSVCINTVQYLPWIISQCVRQGCTIHRANLRHILDAGKLHHTGQEADLVVNCTGLLASRLGGVMDKDVVPARGQVVVVRNDPGMMVAVSGTDDGEEELCYIMKRATGGGTVLGGTYQVGNWESQPDHSTAVRIMQRAVELCPALTGGRGIEALDIIRHGVGLRPTRISGVRIEKEKIGDTWVVHNYGHGGWGYQASYGCSTAAKELVDQALTAKANL</sequence>
<feature type="binding site" evidence="6">
    <location>
        <position position="334"/>
    </location>
    <ligand>
        <name>D-dopa</name>
        <dbReference type="ChEBI" id="CHEBI:149689"/>
    </ligand>
</feature>
<dbReference type="GO" id="GO:0003884">
    <property type="term" value="F:D-amino-acid oxidase activity"/>
    <property type="evidence" value="ECO:0007669"/>
    <property type="project" value="InterPro"/>
</dbReference>
<evidence type="ECO:0000256" key="4">
    <source>
        <dbReference type="ARBA" id="ARBA00022827"/>
    </source>
</evidence>
<dbReference type="GO" id="GO:0019478">
    <property type="term" value="P:D-amino acid catabolic process"/>
    <property type="evidence" value="ECO:0007669"/>
    <property type="project" value="TreeGrafter"/>
</dbReference>
<dbReference type="RefSeq" id="XP_007290332.1">
    <property type="nucleotide sequence ID" value="XM_007290270.1"/>
</dbReference>
<dbReference type="PANTHER" id="PTHR11530">
    <property type="entry name" value="D-AMINO ACID OXIDASE"/>
    <property type="match status" value="1"/>
</dbReference>
<reference evidence="8 9" key="1">
    <citation type="journal article" date="2012" name="BMC Genomics">
        <title>Sequencing the genome of Marssonina brunnea reveals fungus-poplar co-evolution.</title>
        <authorList>
            <person name="Zhu S."/>
            <person name="Cao Y.-Z."/>
            <person name="Jiang C."/>
            <person name="Tan B.-Y."/>
            <person name="Wang Z."/>
            <person name="Feng S."/>
            <person name="Zhang L."/>
            <person name="Su X.-H."/>
            <person name="Brejova B."/>
            <person name="Vinar T."/>
            <person name="Xu M."/>
            <person name="Wang M.-X."/>
            <person name="Zhang S.-G."/>
            <person name="Huang M.-R."/>
            <person name="Wu R."/>
            <person name="Zhou Y."/>
        </authorList>
    </citation>
    <scope>NUCLEOTIDE SEQUENCE [LARGE SCALE GENOMIC DNA]</scope>
    <source>
        <strain evidence="8 9">MB_m1</strain>
    </source>
</reference>
<dbReference type="eggNOG" id="KOG3923">
    <property type="taxonomic scope" value="Eukaryota"/>
</dbReference>
<dbReference type="PIRSF" id="PIRSF000189">
    <property type="entry name" value="D-aa_oxidase"/>
    <property type="match status" value="1"/>
</dbReference>
<keyword evidence="5" id="KW-0560">Oxidoreductase</keyword>
<organism evidence="8 9">
    <name type="scientific">Marssonina brunnea f. sp. multigermtubi (strain MB_m1)</name>
    <name type="common">Marssonina leaf spot fungus</name>
    <dbReference type="NCBI Taxonomy" id="1072389"/>
    <lineage>
        <taxon>Eukaryota</taxon>
        <taxon>Fungi</taxon>
        <taxon>Dikarya</taxon>
        <taxon>Ascomycota</taxon>
        <taxon>Pezizomycotina</taxon>
        <taxon>Leotiomycetes</taxon>
        <taxon>Helotiales</taxon>
        <taxon>Drepanopezizaceae</taxon>
        <taxon>Drepanopeziza</taxon>
    </lineage>
</organism>
<dbReference type="GO" id="GO:0071949">
    <property type="term" value="F:FAD binding"/>
    <property type="evidence" value="ECO:0007669"/>
    <property type="project" value="InterPro"/>
</dbReference>
<feature type="binding site" evidence="6">
    <location>
        <position position="244"/>
    </location>
    <ligand>
        <name>D-dopa</name>
        <dbReference type="ChEBI" id="CHEBI:149689"/>
    </ligand>
</feature>
<feature type="binding site" evidence="6">
    <location>
        <begin position="44"/>
        <end position="45"/>
    </location>
    <ligand>
        <name>FAD</name>
        <dbReference type="ChEBI" id="CHEBI:57692"/>
    </ligand>
</feature>
<dbReference type="InterPro" id="IPR023209">
    <property type="entry name" value="DAO"/>
</dbReference>
<evidence type="ECO:0000256" key="5">
    <source>
        <dbReference type="ARBA" id="ARBA00023002"/>
    </source>
</evidence>